<proteinExistence type="predicted"/>
<dbReference type="EMBL" id="FNZI01000002">
    <property type="protein sequence ID" value="SEJ26145.1"/>
    <property type="molecule type" value="Genomic_DNA"/>
</dbReference>
<sequence length="176" mass="18234">MAWSSPAVAAASLAVRIVPALGAVFVGLAPLEQLETWDDPSAATIPTEHTMPYAANWLLGPVMLAAAIALIAGWAVRLRSRRNGAAAGDGWGIRVWRACAWVTAIAMVPWIAVLAASQWIASRPTDGVIGMGFPGDAGDGLAALAALATLVIVARDLRKARARQHRAEAAVQSAPA</sequence>
<reference evidence="3" key="1">
    <citation type="submission" date="2016-10" db="EMBL/GenBank/DDBJ databases">
        <authorList>
            <person name="Varghese N."/>
        </authorList>
    </citation>
    <scope>NUCLEOTIDE SEQUENCE [LARGE SCALE GENOMIC DNA]</scope>
    <source>
        <strain evidence="3">DSM 24868</strain>
    </source>
</reference>
<dbReference type="AlphaFoldDB" id="A0A1H6XNL4"/>
<dbReference type="STRING" id="1043493.SAMN05421637_1365"/>
<keyword evidence="1" id="KW-0812">Transmembrane</keyword>
<gene>
    <name evidence="2" type="ORF">SAMN05421637_1365</name>
</gene>
<accession>A0A1H6XNL4</accession>
<keyword evidence="3" id="KW-1185">Reference proteome</keyword>
<evidence type="ECO:0000256" key="1">
    <source>
        <dbReference type="SAM" id="Phobius"/>
    </source>
</evidence>
<feature type="transmembrane region" description="Helical" evidence="1">
    <location>
        <begin position="57"/>
        <end position="77"/>
    </location>
</feature>
<organism evidence="2 3">
    <name type="scientific">Demequina mangrovi</name>
    <dbReference type="NCBI Taxonomy" id="1043493"/>
    <lineage>
        <taxon>Bacteria</taxon>
        <taxon>Bacillati</taxon>
        <taxon>Actinomycetota</taxon>
        <taxon>Actinomycetes</taxon>
        <taxon>Micrococcales</taxon>
        <taxon>Demequinaceae</taxon>
        <taxon>Demequina</taxon>
    </lineage>
</organism>
<dbReference type="Proteomes" id="UP000183315">
    <property type="component" value="Unassembled WGS sequence"/>
</dbReference>
<dbReference type="RefSeq" id="WP_042214173.1">
    <property type="nucleotide sequence ID" value="NZ_BBLU01000005.1"/>
</dbReference>
<evidence type="ECO:0000313" key="2">
    <source>
        <dbReference type="EMBL" id="SEJ26145.1"/>
    </source>
</evidence>
<keyword evidence="1" id="KW-1133">Transmembrane helix</keyword>
<evidence type="ECO:0000313" key="3">
    <source>
        <dbReference type="Proteomes" id="UP000183315"/>
    </source>
</evidence>
<feature type="transmembrane region" description="Helical" evidence="1">
    <location>
        <begin position="98"/>
        <end position="120"/>
    </location>
</feature>
<feature type="transmembrane region" description="Helical" evidence="1">
    <location>
        <begin position="140"/>
        <end position="157"/>
    </location>
</feature>
<dbReference type="OrthoDB" id="5149392at2"/>
<keyword evidence="1" id="KW-0472">Membrane</keyword>
<protein>
    <submittedName>
        <fullName evidence="2">Uncharacterized protein</fullName>
    </submittedName>
</protein>
<name>A0A1H6XNL4_9MICO</name>